<dbReference type="GO" id="GO:0016020">
    <property type="term" value="C:membrane"/>
    <property type="evidence" value="ECO:0007669"/>
    <property type="project" value="UniProtKB-SubCell"/>
</dbReference>
<reference evidence="3 4" key="1">
    <citation type="submission" date="2018-01" db="EMBL/GenBank/DDBJ databases">
        <title>Saezia sanguinis gen. nov., sp. nov., in the order Burkholderiales isolated from human blood.</title>
        <authorList>
            <person name="Medina-Pascual M.J."/>
            <person name="Valdezate S."/>
            <person name="Monzon S."/>
            <person name="Cuesta I."/>
            <person name="Carrasco G."/>
            <person name="Villalon P."/>
            <person name="Saez-Nieto J.A."/>
        </authorList>
    </citation>
    <scope>NUCLEOTIDE SEQUENCE [LARGE SCALE GENOMIC DNA]</scope>
    <source>
        <strain evidence="3 4">CNM695-12</strain>
    </source>
</reference>
<organism evidence="3 4">
    <name type="scientific">Saezia sanguinis</name>
    <dbReference type="NCBI Taxonomy" id="1965230"/>
    <lineage>
        <taxon>Bacteria</taxon>
        <taxon>Pseudomonadati</taxon>
        <taxon>Pseudomonadota</taxon>
        <taxon>Betaproteobacteria</taxon>
        <taxon>Burkholderiales</taxon>
        <taxon>Saeziaceae</taxon>
        <taxon>Saezia</taxon>
    </lineage>
</organism>
<comment type="caution">
    <text evidence="3">The sequence shown here is derived from an EMBL/GenBank/DDBJ whole genome shotgun (WGS) entry which is preliminary data.</text>
</comment>
<evidence type="ECO:0000313" key="4">
    <source>
        <dbReference type="Proteomes" id="UP000286947"/>
    </source>
</evidence>
<dbReference type="Pfam" id="PF01145">
    <property type="entry name" value="Band_7"/>
    <property type="match status" value="1"/>
</dbReference>
<feature type="domain" description="Band 7" evidence="2">
    <location>
        <begin position="11"/>
        <end position="184"/>
    </location>
</feature>
<sequence>MFGIQYIKSQPTVYLMQFNRGKVVRQGAGQSFFYYAPASTLVAVPVSSQDSPFMLNMSTADFQEITVQGQVTYRITKPEHIAKMMDFSLTSNGKRYVSEDPARLGDRIVMQTEVIIQRTVQSMTLKEALCAAAQIAQITAQSLQQQSEIEALGLEILGVSIVAIKPTPDIARALEAQAREAHLKAADEAIYSRRMSAVENERAIRQNELDTEIAVEEKKSEIQAAQMAMKAARMRKDNELRNEQMSSDIDLEEKRKAFVQSQVENTRANAEAEAYKVEALMQALDKADPRVVQALAAIGMQPGQLIAQAFGGIAEKAERIGQLNVSPDLLNTLMRSSSAPSGKKQ</sequence>
<dbReference type="Gene3D" id="3.30.479.30">
    <property type="entry name" value="Band 7 domain"/>
    <property type="match status" value="1"/>
</dbReference>
<dbReference type="OrthoDB" id="3469168at2"/>
<dbReference type="AlphaFoldDB" id="A0A433SHM2"/>
<dbReference type="InterPro" id="IPR001107">
    <property type="entry name" value="Band_7"/>
</dbReference>
<evidence type="ECO:0000256" key="1">
    <source>
        <dbReference type="ARBA" id="ARBA00004167"/>
    </source>
</evidence>
<protein>
    <recommendedName>
        <fullName evidence="2">Band 7 domain-containing protein</fullName>
    </recommendedName>
</protein>
<dbReference type="EMBL" id="PQSP01000001">
    <property type="protein sequence ID" value="RUS68218.1"/>
    <property type="molecule type" value="Genomic_DNA"/>
</dbReference>
<gene>
    <name evidence="3" type="ORF">CUZ56_00705</name>
</gene>
<dbReference type="RefSeq" id="WP_126978185.1">
    <property type="nucleotide sequence ID" value="NZ_PQSP01000001.1"/>
</dbReference>
<evidence type="ECO:0000313" key="3">
    <source>
        <dbReference type="EMBL" id="RUS68218.1"/>
    </source>
</evidence>
<accession>A0A433SHM2</accession>
<keyword evidence="4" id="KW-1185">Reference proteome</keyword>
<dbReference type="SUPFAM" id="SSF117892">
    <property type="entry name" value="Band 7/SPFH domain"/>
    <property type="match status" value="1"/>
</dbReference>
<proteinExistence type="predicted"/>
<dbReference type="Proteomes" id="UP000286947">
    <property type="component" value="Unassembled WGS sequence"/>
</dbReference>
<comment type="subcellular location">
    <subcellularLocation>
        <location evidence="1">Membrane</location>
        <topology evidence="1">Single-pass membrane protein</topology>
    </subcellularLocation>
</comment>
<name>A0A433SHM2_9BURK</name>
<dbReference type="InterPro" id="IPR036013">
    <property type="entry name" value="Band_7/SPFH_dom_sf"/>
</dbReference>
<evidence type="ECO:0000259" key="2">
    <source>
        <dbReference type="Pfam" id="PF01145"/>
    </source>
</evidence>